<evidence type="ECO:0000256" key="1">
    <source>
        <dbReference type="ARBA" id="ARBA00022896"/>
    </source>
</evidence>
<dbReference type="PANTHER" id="PTHR24014">
    <property type="entry name" value="2-OXOGLUTARATE AND IRON-DEPENDENT OXYGENASE DOMAIN-CONTAINING PROTEIN 2"/>
    <property type="match status" value="1"/>
</dbReference>
<dbReference type="OrthoDB" id="1736837at2759"/>
<gene>
    <name evidence="2" type="ORF">SADUNF_Sadunf10G0076400</name>
</gene>
<dbReference type="Proteomes" id="UP000657918">
    <property type="component" value="Unassembled WGS sequence"/>
</dbReference>
<keyword evidence="1" id="KW-0847">Vitamin C</keyword>
<comment type="caution">
    <text evidence="2">The sequence shown here is derived from an EMBL/GenBank/DDBJ whole genome shotgun (WGS) entry which is preliminary data.</text>
</comment>
<dbReference type="AlphaFoldDB" id="A0A835JSR0"/>
<dbReference type="GO" id="GO:0031418">
    <property type="term" value="F:L-ascorbic acid binding"/>
    <property type="evidence" value="ECO:0007669"/>
    <property type="project" value="UniProtKB-KW"/>
</dbReference>
<protein>
    <submittedName>
        <fullName evidence="2">Uncharacterized protein</fullName>
    </submittedName>
</protein>
<dbReference type="EMBL" id="JADGMS010000010">
    <property type="protein sequence ID" value="KAF9673944.1"/>
    <property type="molecule type" value="Genomic_DNA"/>
</dbReference>
<dbReference type="PANTHER" id="PTHR24014:SF4">
    <property type="entry name" value="2-OXOGLUTARATE AND IRON-DEPENDENT OXYGENASE DOMAIN-CONTAINING PROTEIN 2"/>
    <property type="match status" value="1"/>
</dbReference>
<evidence type="ECO:0000313" key="2">
    <source>
        <dbReference type="EMBL" id="KAF9673944.1"/>
    </source>
</evidence>
<sequence length="297" mass="33693">MGDATQKMRGNGDAVELLSTQRLKPFENKEHNPESYEEMQLGCSPRIFSSVMRVNALAFAASPTSFILSLNWIVDLMSLISDANWQVQKRRKYRQHILSNYKPMMLEFMLALAPSNTERHSWFMIADIICILSKLKTAVKHFTVSTVIRYEQFGDVLDDFGLETILEKLMDGYTCPMSRGIVSLFVFYADDSKVTLNVCLGKQFHGEDLFFDGVWCNKQVNTETQPEVTRALCDMLPLGMVQELPFLGTRSTELYGAEAGVDIADGRKKKDNVCQLLLRTGMCFDEKIEEIAPTSIH</sequence>
<name>A0A835JSR0_9ROSI</name>
<reference evidence="2 3" key="1">
    <citation type="submission" date="2020-10" db="EMBL/GenBank/DDBJ databases">
        <title>Plant Genome Project.</title>
        <authorList>
            <person name="Zhang R.-G."/>
        </authorList>
    </citation>
    <scope>NUCLEOTIDE SEQUENCE [LARGE SCALE GENOMIC DNA]</scope>
    <source>
        <strain evidence="2">FAFU-HL-1</strain>
        <tissue evidence="2">Leaf</tissue>
    </source>
</reference>
<keyword evidence="3" id="KW-1185">Reference proteome</keyword>
<organism evidence="2 3">
    <name type="scientific">Salix dunnii</name>
    <dbReference type="NCBI Taxonomy" id="1413687"/>
    <lineage>
        <taxon>Eukaryota</taxon>
        <taxon>Viridiplantae</taxon>
        <taxon>Streptophyta</taxon>
        <taxon>Embryophyta</taxon>
        <taxon>Tracheophyta</taxon>
        <taxon>Spermatophyta</taxon>
        <taxon>Magnoliopsida</taxon>
        <taxon>eudicotyledons</taxon>
        <taxon>Gunneridae</taxon>
        <taxon>Pentapetalae</taxon>
        <taxon>rosids</taxon>
        <taxon>fabids</taxon>
        <taxon>Malpighiales</taxon>
        <taxon>Salicaceae</taxon>
        <taxon>Saliceae</taxon>
        <taxon>Salix</taxon>
    </lineage>
</organism>
<evidence type="ECO:0000313" key="3">
    <source>
        <dbReference type="Proteomes" id="UP000657918"/>
    </source>
</evidence>
<proteinExistence type="predicted"/>
<accession>A0A835JSR0</accession>